<evidence type="ECO:0000259" key="5">
    <source>
        <dbReference type="PROSITE" id="PS50893"/>
    </source>
</evidence>
<feature type="domain" description="ABC transporter" evidence="5">
    <location>
        <begin position="4"/>
        <end position="234"/>
    </location>
</feature>
<dbReference type="Gene3D" id="3.40.50.300">
    <property type="entry name" value="P-loop containing nucleotide triphosphate hydrolases"/>
    <property type="match status" value="1"/>
</dbReference>
<sequence length="367" mass="40439">MALLEIRDVSRRFGDLLALDQVSLSIEAGEFFTLLGPSGCGKTTLLRLIAGFDEPDAGSLWLDGAPLAGIPPERRPVHTVFQSYALFPHMTVAQNVAFPLRMAGAMPDELRERVRATLAQVHLEDKDRAYPHELSGGQKQRVALARGLVGKPRVLLLDEPLGALDAKLRLEMQIELIRLQREVGVTFVFVTHAQVEALALSHRIAVMNAGRIEQVDEPDRLYTAPANRFVTDFIGTSNFMAAEVLPAGRSQDRDQLHLKLCGLGEILAPGMGIAAGTHGSFAIRPEHVRVIGPDHVPELRNHFSGRVRELLYRGDVTVYRIQLGDNGTEKTIEALMANSAPGRARFFEPGQTVQVCWRQDAGLFLHE</sequence>
<dbReference type="Pfam" id="PF00005">
    <property type="entry name" value="ABC_tran"/>
    <property type="match status" value="1"/>
</dbReference>
<dbReference type="InterPro" id="IPR003593">
    <property type="entry name" value="AAA+_ATPase"/>
</dbReference>
<evidence type="ECO:0000256" key="3">
    <source>
        <dbReference type="ARBA" id="ARBA00022741"/>
    </source>
</evidence>
<dbReference type="PROSITE" id="PS00211">
    <property type="entry name" value="ABC_TRANSPORTER_1"/>
    <property type="match status" value="1"/>
</dbReference>
<dbReference type="InterPro" id="IPR027417">
    <property type="entry name" value="P-loop_NTPase"/>
</dbReference>
<evidence type="ECO:0000256" key="4">
    <source>
        <dbReference type="ARBA" id="ARBA00022840"/>
    </source>
</evidence>
<proteinExistence type="predicted"/>
<dbReference type="InterPro" id="IPR013611">
    <property type="entry name" value="Transp-assoc_OB_typ2"/>
</dbReference>
<dbReference type="PROSITE" id="PS50893">
    <property type="entry name" value="ABC_TRANSPORTER_2"/>
    <property type="match status" value="1"/>
</dbReference>
<dbReference type="PANTHER" id="PTHR42781:SF4">
    <property type="entry name" value="SPERMIDINE_PUTRESCINE IMPORT ATP-BINDING PROTEIN POTA"/>
    <property type="match status" value="1"/>
</dbReference>
<organism evidence="6 7">
    <name type="scientific">Uliginosibacterium flavum</name>
    <dbReference type="NCBI Taxonomy" id="1396831"/>
    <lineage>
        <taxon>Bacteria</taxon>
        <taxon>Pseudomonadati</taxon>
        <taxon>Pseudomonadota</taxon>
        <taxon>Betaproteobacteria</taxon>
        <taxon>Rhodocyclales</taxon>
        <taxon>Zoogloeaceae</taxon>
        <taxon>Uliginosibacterium</taxon>
    </lineage>
</organism>
<name>A0ABV2TJQ7_9RHOO</name>
<keyword evidence="4 6" id="KW-0067">ATP-binding</keyword>
<evidence type="ECO:0000313" key="7">
    <source>
        <dbReference type="Proteomes" id="UP001549691"/>
    </source>
</evidence>
<keyword evidence="7" id="KW-1185">Reference proteome</keyword>
<dbReference type="Proteomes" id="UP001549691">
    <property type="component" value="Unassembled WGS sequence"/>
</dbReference>
<evidence type="ECO:0000313" key="6">
    <source>
        <dbReference type="EMBL" id="MET7013770.1"/>
    </source>
</evidence>
<gene>
    <name evidence="6" type="ORF">ABXR19_06190</name>
</gene>
<protein>
    <submittedName>
        <fullName evidence="6">ABC transporter ATP-binding protein</fullName>
    </submittedName>
</protein>
<evidence type="ECO:0000256" key="2">
    <source>
        <dbReference type="ARBA" id="ARBA00022475"/>
    </source>
</evidence>
<dbReference type="InterPro" id="IPR003439">
    <property type="entry name" value="ABC_transporter-like_ATP-bd"/>
</dbReference>
<dbReference type="SUPFAM" id="SSF52540">
    <property type="entry name" value="P-loop containing nucleoside triphosphate hydrolases"/>
    <property type="match status" value="1"/>
</dbReference>
<evidence type="ECO:0000256" key="1">
    <source>
        <dbReference type="ARBA" id="ARBA00022448"/>
    </source>
</evidence>
<dbReference type="Gene3D" id="2.40.50.100">
    <property type="match status" value="1"/>
</dbReference>
<dbReference type="GO" id="GO:0005524">
    <property type="term" value="F:ATP binding"/>
    <property type="evidence" value="ECO:0007669"/>
    <property type="project" value="UniProtKB-KW"/>
</dbReference>
<dbReference type="RefSeq" id="WP_354600233.1">
    <property type="nucleotide sequence ID" value="NZ_JBEWZI010000005.1"/>
</dbReference>
<dbReference type="PANTHER" id="PTHR42781">
    <property type="entry name" value="SPERMIDINE/PUTRESCINE IMPORT ATP-BINDING PROTEIN POTA"/>
    <property type="match status" value="1"/>
</dbReference>
<keyword evidence="2" id="KW-1003">Cell membrane</keyword>
<keyword evidence="2" id="KW-0472">Membrane</keyword>
<keyword evidence="3" id="KW-0547">Nucleotide-binding</keyword>
<comment type="caution">
    <text evidence="6">The sequence shown here is derived from an EMBL/GenBank/DDBJ whole genome shotgun (WGS) entry which is preliminary data.</text>
</comment>
<keyword evidence="1" id="KW-0813">Transport</keyword>
<dbReference type="InterPro" id="IPR008995">
    <property type="entry name" value="Mo/tungstate-bd_C_term_dom"/>
</dbReference>
<dbReference type="Pfam" id="PF08402">
    <property type="entry name" value="TOBE_2"/>
    <property type="match status" value="1"/>
</dbReference>
<dbReference type="InterPro" id="IPR017871">
    <property type="entry name" value="ABC_transporter-like_CS"/>
</dbReference>
<reference evidence="6 7" key="1">
    <citation type="submission" date="2024-07" db="EMBL/GenBank/DDBJ databases">
        <title>Uliginosibacterium flavum JJ3220;KACC:17644.</title>
        <authorList>
            <person name="Kim M.K."/>
        </authorList>
    </citation>
    <scope>NUCLEOTIDE SEQUENCE [LARGE SCALE GENOMIC DNA]</scope>
    <source>
        <strain evidence="6 7">KACC:17644</strain>
    </source>
</reference>
<dbReference type="EMBL" id="JBEWZI010000005">
    <property type="protein sequence ID" value="MET7013770.1"/>
    <property type="molecule type" value="Genomic_DNA"/>
</dbReference>
<dbReference type="SUPFAM" id="SSF50331">
    <property type="entry name" value="MOP-like"/>
    <property type="match status" value="1"/>
</dbReference>
<accession>A0ABV2TJQ7</accession>
<dbReference type="SMART" id="SM00382">
    <property type="entry name" value="AAA"/>
    <property type="match status" value="1"/>
</dbReference>
<dbReference type="InterPro" id="IPR050093">
    <property type="entry name" value="ABC_SmlMolc_Importer"/>
</dbReference>